<evidence type="ECO:0000313" key="1">
    <source>
        <dbReference type="EMBL" id="GFO24047.1"/>
    </source>
</evidence>
<dbReference type="EMBL" id="BLXT01005577">
    <property type="protein sequence ID" value="GFO24047.1"/>
    <property type="molecule type" value="Genomic_DNA"/>
</dbReference>
<reference evidence="1 2" key="1">
    <citation type="journal article" date="2021" name="Elife">
        <title>Chloroplast acquisition without the gene transfer in kleptoplastic sea slugs, Plakobranchus ocellatus.</title>
        <authorList>
            <person name="Maeda T."/>
            <person name="Takahashi S."/>
            <person name="Yoshida T."/>
            <person name="Shimamura S."/>
            <person name="Takaki Y."/>
            <person name="Nagai Y."/>
            <person name="Toyoda A."/>
            <person name="Suzuki Y."/>
            <person name="Arimoto A."/>
            <person name="Ishii H."/>
            <person name="Satoh N."/>
            <person name="Nishiyama T."/>
            <person name="Hasebe M."/>
            <person name="Maruyama T."/>
            <person name="Minagawa J."/>
            <person name="Obokata J."/>
            <person name="Shigenobu S."/>
        </authorList>
    </citation>
    <scope>NUCLEOTIDE SEQUENCE [LARGE SCALE GENOMIC DNA]</scope>
</reference>
<keyword evidence="2" id="KW-1185">Reference proteome</keyword>
<evidence type="ECO:0000313" key="2">
    <source>
        <dbReference type="Proteomes" id="UP000735302"/>
    </source>
</evidence>
<name>A0AAV4BYC8_9GAST</name>
<comment type="caution">
    <text evidence="1">The sequence shown here is derived from an EMBL/GenBank/DDBJ whole genome shotgun (WGS) entry which is preliminary data.</text>
</comment>
<accession>A0AAV4BYC8</accession>
<dbReference type="AlphaFoldDB" id="A0AAV4BYC8"/>
<sequence>MCVRGVTIYLSLERRRSPRPVEFKNLTQTSVRRNLAVINAEDPGKLKGSRHVTTYSDVHLHRFAVHTRTRTRHDTQPAHTPTQWTFLFQSVAVRMKRYSD</sequence>
<organism evidence="1 2">
    <name type="scientific">Plakobranchus ocellatus</name>
    <dbReference type="NCBI Taxonomy" id="259542"/>
    <lineage>
        <taxon>Eukaryota</taxon>
        <taxon>Metazoa</taxon>
        <taxon>Spiralia</taxon>
        <taxon>Lophotrochozoa</taxon>
        <taxon>Mollusca</taxon>
        <taxon>Gastropoda</taxon>
        <taxon>Heterobranchia</taxon>
        <taxon>Euthyneura</taxon>
        <taxon>Panpulmonata</taxon>
        <taxon>Sacoglossa</taxon>
        <taxon>Placobranchoidea</taxon>
        <taxon>Plakobranchidae</taxon>
        <taxon>Plakobranchus</taxon>
    </lineage>
</organism>
<gene>
    <name evidence="1" type="ORF">PoB_005055200</name>
</gene>
<protein>
    <submittedName>
        <fullName evidence="1">Uncharacterized protein</fullName>
    </submittedName>
</protein>
<dbReference type="Proteomes" id="UP000735302">
    <property type="component" value="Unassembled WGS sequence"/>
</dbReference>
<proteinExistence type="predicted"/>